<evidence type="ECO:0000259" key="4">
    <source>
        <dbReference type="PROSITE" id="PS50949"/>
    </source>
</evidence>
<feature type="domain" description="HTH gntR-type" evidence="4">
    <location>
        <begin position="22"/>
        <end position="90"/>
    </location>
</feature>
<dbReference type="InterPro" id="IPR008920">
    <property type="entry name" value="TF_FadR/GntR_C"/>
</dbReference>
<dbReference type="PANTHER" id="PTHR43537:SF5">
    <property type="entry name" value="UXU OPERON TRANSCRIPTIONAL REGULATOR"/>
    <property type="match status" value="1"/>
</dbReference>
<name>A0ABQ1EQS6_9BACL</name>
<dbReference type="InterPro" id="IPR036390">
    <property type="entry name" value="WH_DNA-bd_sf"/>
</dbReference>
<sequence>MIYLSDRKIGGKGCPMKKIQKMHVHELVSQEIQNYIQESKLRAGDKLPSVEELARMFGVGRSSLREALRYLEAIEIVRVENGKGIFVRDVDIFRFSGKIKVENEKRFLLCILDVRRALEGKAIELAAKRITPAQLEELATCVKEYRKMKESGLDTSEIDLAFHRQIIKVASNPILEGMIESIADLYKKFFQEPLGNKHLFDATYPFHLTMFDAIAANDPDKALVELNKHMDCLEELIKSVL</sequence>
<dbReference type="SMART" id="SM00345">
    <property type="entry name" value="HTH_GNTR"/>
    <property type="match status" value="1"/>
</dbReference>
<dbReference type="Pfam" id="PF00392">
    <property type="entry name" value="GntR"/>
    <property type="match status" value="1"/>
</dbReference>
<keyword evidence="2" id="KW-0238">DNA-binding</keyword>
<dbReference type="SUPFAM" id="SSF46785">
    <property type="entry name" value="Winged helix' DNA-binding domain"/>
    <property type="match status" value="1"/>
</dbReference>
<gene>
    <name evidence="5" type="ORF">GCM10008018_31090</name>
</gene>
<dbReference type="Proteomes" id="UP000615455">
    <property type="component" value="Unassembled WGS sequence"/>
</dbReference>
<dbReference type="Pfam" id="PF07729">
    <property type="entry name" value="FCD"/>
    <property type="match status" value="1"/>
</dbReference>
<proteinExistence type="predicted"/>
<evidence type="ECO:0000256" key="3">
    <source>
        <dbReference type="ARBA" id="ARBA00023163"/>
    </source>
</evidence>
<dbReference type="InterPro" id="IPR011711">
    <property type="entry name" value="GntR_C"/>
</dbReference>
<keyword evidence="6" id="KW-1185">Reference proteome</keyword>
<dbReference type="Gene3D" id="1.10.10.10">
    <property type="entry name" value="Winged helix-like DNA-binding domain superfamily/Winged helix DNA-binding domain"/>
    <property type="match status" value="1"/>
</dbReference>
<dbReference type="InterPro" id="IPR036388">
    <property type="entry name" value="WH-like_DNA-bd_sf"/>
</dbReference>
<accession>A0ABQ1EQS6</accession>
<dbReference type="InterPro" id="IPR000524">
    <property type="entry name" value="Tscrpt_reg_HTH_GntR"/>
</dbReference>
<evidence type="ECO:0000313" key="6">
    <source>
        <dbReference type="Proteomes" id="UP000615455"/>
    </source>
</evidence>
<dbReference type="Gene3D" id="1.20.120.530">
    <property type="entry name" value="GntR ligand-binding domain-like"/>
    <property type="match status" value="1"/>
</dbReference>
<evidence type="ECO:0000313" key="5">
    <source>
        <dbReference type="EMBL" id="GFZ82918.1"/>
    </source>
</evidence>
<dbReference type="SUPFAM" id="SSF48008">
    <property type="entry name" value="GntR ligand-binding domain-like"/>
    <property type="match status" value="1"/>
</dbReference>
<dbReference type="PROSITE" id="PS50949">
    <property type="entry name" value="HTH_GNTR"/>
    <property type="match status" value="1"/>
</dbReference>
<evidence type="ECO:0000256" key="1">
    <source>
        <dbReference type="ARBA" id="ARBA00023015"/>
    </source>
</evidence>
<keyword evidence="3" id="KW-0804">Transcription</keyword>
<evidence type="ECO:0000256" key="2">
    <source>
        <dbReference type="ARBA" id="ARBA00023125"/>
    </source>
</evidence>
<comment type="caution">
    <text evidence="5">The sequence shown here is derived from an EMBL/GenBank/DDBJ whole genome shotgun (WGS) entry which is preliminary data.</text>
</comment>
<dbReference type="SMART" id="SM00895">
    <property type="entry name" value="FCD"/>
    <property type="match status" value="1"/>
</dbReference>
<dbReference type="EMBL" id="BMHE01000014">
    <property type="protein sequence ID" value="GFZ82918.1"/>
    <property type="molecule type" value="Genomic_DNA"/>
</dbReference>
<dbReference type="CDD" id="cd07377">
    <property type="entry name" value="WHTH_GntR"/>
    <property type="match status" value="1"/>
</dbReference>
<keyword evidence="1" id="KW-0805">Transcription regulation</keyword>
<organism evidence="5 6">
    <name type="scientific">Paenibacillus marchantiophytorum</name>
    <dbReference type="NCBI Taxonomy" id="1619310"/>
    <lineage>
        <taxon>Bacteria</taxon>
        <taxon>Bacillati</taxon>
        <taxon>Bacillota</taxon>
        <taxon>Bacilli</taxon>
        <taxon>Bacillales</taxon>
        <taxon>Paenibacillaceae</taxon>
        <taxon>Paenibacillus</taxon>
    </lineage>
</organism>
<dbReference type="PANTHER" id="PTHR43537">
    <property type="entry name" value="TRANSCRIPTIONAL REGULATOR, GNTR FAMILY"/>
    <property type="match status" value="1"/>
</dbReference>
<protein>
    <submittedName>
        <fullName evidence="5">GntR family transcriptional regulator</fullName>
    </submittedName>
</protein>
<dbReference type="PRINTS" id="PR00035">
    <property type="entry name" value="HTHGNTR"/>
</dbReference>
<reference evidence="6" key="1">
    <citation type="journal article" date="2019" name="Int. J. Syst. Evol. Microbiol.">
        <title>The Global Catalogue of Microorganisms (GCM) 10K type strain sequencing project: providing services to taxonomists for standard genome sequencing and annotation.</title>
        <authorList>
            <consortium name="The Broad Institute Genomics Platform"/>
            <consortium name="The Broad Institute Genome Sequencing Center for Infectious Disease"/>
            <person name="Wu L."/>
            <person name="Ma J."/>
        </authorList>
    </citation>
    <scope>NUCLEOTIDE SEQUENCE [LARGE SCALE GENOMIC DNA]</scope>
    <source>
        <strain evidence="6">CGMCC 1.15043</strain>
    </source>
</reference>